<protein>
    <recommendedName>
        <fullName evidence="3">F-box domain-containing protein</fullName>
    </recommendedName>
</protein>
<evidence type="ECO:0000313" key="1">
    <source>
        <dbReference type="EMBL" id="KAF4859112.1"/>
    </source>
</evidence>
<gene>
    <name evidence="1" type="ORF">CGCSCA2_v006665</name>
</gene>
<dbReference type="OrthoDB" id="4757858at2759"/>
<organism evidence="1 2">
    <name type="scientific">Colletotrichum siamense</name>
    <name type="common">Anthracnose fungus</name>
    <dbReference type="NCBI Taxonomy" id="690259"/>
    <lineage>
        <taxon>Eukaryota</taxon>
        <taxon>Fungi</taxon>
        <taxon>Dikarya</taxon>
        <taxon>Ascomycota</taxon>
        <taxon>Pezizomycotina</taxon>
        <taxon>Sordariomycetes</taxon>
        <taxon>Hypocreomycetidae</taxon>
        <taxon>Glomerellales</taxon>
        <taxon>Glomerellaceae</taxon>
        <taxon>Colletotrichum</taxon>
        <taxon>Colletotrichum gloeosporioides species complex</taxon>
    </lineage>
</organism>
<keyword evidence="2" id="KW-1185">Reference proteome</keyword>
<reference evidence="1" key="1">
    <citation type="submission" date="2019-06" db="EMBL/GenBank/DDBJ databases">
        <authorList>
            <person name="Gan P."/>
            <person name="Shirasu K."/>
        </authorList>
    </citation>
    <scope>NUCLEOTIDE SEQUENCE [LARGE SCALE GENOMIC DNA]</scope>
    <source>
        <strain evidence="1">CAD2</strain>
    </source>
</reference>
<proteinExistence type="predicted"/>
<dbReference type="AlphaFoldDB" id="A0A9P5K471"/>
<dbReference type="InterPro" id="IPR032675">
    <property type="entry name" value="LRR_dom_sf"/>
</dbReference>
<evidence type="ECO:0000313" key="2">
    <source>
        <dbReference type="Proteomes" id="UP000711996"/>
    </source>
</evidence>
<evidence type="ECO:0008006" key="3">
    <source>
        <dbReference type="Google" id="ProtNLM"/>
    </source>
</evidence>
<dbReference type="EMBL" id="QPMT01000018">
    <property type="protein sequence ID" value="KAF4859112.1"/>
    <property type="molecule type" value="Genomic_DNA"/>
</dbReference>
<sequence length="499" mass="56049">MTALLDLPAEILIQIVSLLCPHCIVISRNLGQCTCQEERPKDGKRFTASDLLRLDLARLSRTCRALRDIAQPVLYHSPKPVVGYELLLARTLAKRRDLAHHVKELHLGRWSVYEKDVTPELQDLFNGIIVEVGVPPSLLGETSKEWPKDWFLNGAENKNPYVGFIPDITKGSDTSEFFNNRVRVVDALMVTLVSNVEHIHLLPLSVPSFPFCAPGSLPRLTDLTFQVSNQGEGSSIDCVKGILDAAPALERIRGLGINGMSTAVTHPNLKSLDLNNSALGATHLQAIMHGFPKLEVFGYEVDTHIDVGSPDARDAIPREIGEALLIRKDTLKDVDLDLARSSMYRHNSRLSPEDSMPSLNEMEMLEELAIDREAIFVTRDMMPEALWVQIDDDGIGNMVEGGEVDNEIDEMLQALMDPDDRRRKKDLIVDFLPPSIRSFKLYDRHGKLFPDLIKLATETPEKFPNLKKVRFWGFNEDQRMALRGSFRRAGVKCFHGGYL</sequence>
<comment type="caution">
    <text evidence="1">The sequence shown here is derived from an EMBL/GenBank/DDBJ whole genome shotgun (WGS) entry which is preliminary data.</text>
</comment>
<dbReference type="Gene3D" id="3.80.10.10">
    <property type="entry name" value="Ribonuclease Inhibitor"/>
    <property type="match status" value="1"/>
</dbReference>
<name>A0A9P5K471_COLSI</name>
<dbReference type="Proteomes" id="UP000711996">
    <property type="component" value="Unassembled WGS sequence"/>
</dbReference>
<accession>A0A9P5K471</accession>